<feature type="domain" description="RRM" evidence="4">
    <location>
        <begin position="179"/>
        <end position="257"/>
    </location>
</feature>
<keyword evidence="1 2" id="KW-0694">RNA-binding</keyword>
<dbReference type="PROSITE" id="PS50102">
    <property type="entry name" value="RRM"/>
    <property type="match status" value="1"/>
</dbReference>
<feature type="region of interest" description="Disordered" evidence="3">
    <location>
        <begin position="1"/>
        <end position="99"/>
    </location>
</feature>
<proteinExistence type="predicted"/>
<feature type="compositionally biased region" description="Basic and acidic residues" evidence="3">
    <location>
        <begin position="378"/>
        <end position="390"/>
    </location>
</feature>
<dbReference type="InterPro" id="IPR012677">
    <property type="entry name" value="Nucleotide-bd_a/b_plait_sf"/>
</dbReference>
<dbReference type="PANTHER" id="PTHR23236:SF11">
    <property type="entry name" value="EUKARYOTIC TRANSLATION INITIATION FACTOR 4H"/>
    <property type="match status" value="1"/>
</dbReference>
<gene>
    <name evidence="5" type="ORF">ECPE_LOCUS15393</name>
</gene>
<dbReference type="GO" id="GO:0003723">
    <property type="term" value="F:RNA binding"/>
    <property type="evidence" value="ECO:0007669"/>
    <property type="project" value="UniProtKB-UniRule"/>
</dbReference>
<dbReference type="SUPFAM" id="SSF54928">
    <property type="entry name" value="RNA-binding domain, RBD"/>
    <property type="match status" value="2"/>
</dbReference>
<dbReference type="AlphaFoldDB" id="A0A3P8IWR2"/>
<organism evidence="5 6">
    <name type="scientific">Echinostoma caproni</name>
    <dbReference type="NCBI Taxonomy" id="27848"/>
    <lineage>
        <taxon>Eukaryota</taxon>
        <taxon>Metazoa</taxon>
        <taxon>Spiralia</taxon>
        <taxon>Lophotrochozoa</taxon>
        <taxon>Platyhelminthes</taxon>
        <taxon>Trematoda</taxon>
        <taxon>Digenea</taxon>
        <taxon>Plagiorchiida</taxon>
        <taxon>Echinostomata</taxon>
        <taxon>Echinostomatoidea</taxon>
        <taxon>Echinostomatidae</taxon>
        <taxon>Echinostoma</taxon>
    </lineage>
</organism>
<dbReference type="Pfam" id="PF00076">
    <property type="entry name" value="RRM_1"/>
    <property type="match status" value="2"/>
</dbReference>
<evidence type="ECO:0000259" key="4">
    <source>
        <dbReference type="PROSITE" id="PS50102"/>
    </source>
</evidence>
<evidence type="ECO:0000313" key="6">
    <source>
        <dbReference type="Proteomes" id="UP000272942"/>
    </source>
</evidence>
<feature type="compositionally biased region" description="Acidic residues" evidence="3">
    <location>
        <begin position="44"/>
        <end position="53"/>
    </location>
</feature>
<keyword evidence="6" id="KW-1185">Reference proteome</keyword>
<evidence type="ECO:0000256" key="2">
    <source>
        <dbReference type="PROSITE-ProRule" id="PRU00176"/>
    </source>
</evidence>
<dbReference type="InterPro" id="IPR000504">
    <property type="entry name" value="RRM_dom"/>
</dbReference>
<dbReference type="CDD" id="cd00590">
    <property type="entry name" value="RRM_SF"/>
    <property type="match status" value="1"/>
</dbReference>
<accession>A0A3P8IWR2</accession>
<dbReference type="Proteomes" id="UP000272942">
    <property type="component" value="Unassembled WGS sequence"/>
</dbReference>
<dbReference type="PANTHER" id="PTHR23236">
    <property type="entry name" value="EUKARYOTIC TRANSLATION INITIATION FACTOR 4B/4H"/>
    <property type="match status" value="1"/>
</dbReference>
<reference evidence="5 6" key="1">
    <citation type="submission" date="2018-11" db="EMBL/GenBank/DDBJ databases">
        <authorList>
            <consortium name="Pathogen Informatics"/>
        </authorList>
    </citation>
    <scope>NUCLEOTIDE SEQUENCE [LARGE SCALE GENOMIC DNA]</scope>
    <source>
        <strain evidence="5 6">Egypt</strain>
    </source>
</reference>
<name>A0A3P8IWR2_9TREM</name>
<protein>
    <recommendedName>
        <fullName evidence="4">RRM domain-containing protein</fullName>
    </recommendedName>
</protein>
<evidence type="ECO:0000256" key="1">
    <source>
        <dbReference type="ARBA" id="ARBA00022884"/>
    </source>
</evidence>
<dbReference type="InterPro" id="IPR035979">
    <property type="entry name" value="RBD_domain_sf"/>
</dbReference>
<feature type="compositionally biased region" description="Basic residues" evidence="3">
    <location>
        <begin position="15"/>
        <end position="25"/>
    </location>
</feature>
<dbReference type="OrthoDB" id="6267411at2759"/>
<feature type="region of interest" description="Disordered" evidence="3">
    <location>
        <begin position="372"/>
        <end position="400"/>
    </location>
</feature>
<dbReference type="Gene3D" id="3.30.70.330">
    <property type="match status" value="2"/>
</dbReference>
<evidence type="ECO:0000256" key="3">
    <source>
        <dbReference type="SAM" id="MobiDB-lite"/>
    </source>
</evidence>
<feature type="compositionally biased region" description="Polar residues" evidence="3">
    <location>
        <begin position="54"/>
        <end position="67"/>
    </location>
</feature>
<dbReference type="EMBL" id="UZAN01060412">
    <property type="protein sequence ID" value="VDP92665.1"/>
    <property type="molecule type" value="Genomic_DNA"/>
</dbReference>
<dbReference type="SMART" id="SM00360">
    <property type="entry name" value="RRM"/>
    <property type="match status" value="2"/>
</dbReference>
<sequence length="479" mass="51211">MECFPVVSASGNKPSVKKGTPKAKSPKTTQITPAKGAPKRPLNDSDESSDESELNATASESMLNGVSKNKDKCSKLKKPVVSVPETSSERSPPGSYLLIPHPPRDLTSVKQLLATRNIMISDIKVLHQPVAIAIMDSEKGVDSALLNKPLSLDGNTVHLIQVSGSKEAMLALCDEGATKTLFVTGIPKSVSMDSLKAALPSDCRACSVTLLSQGPRNKFSNAAFLNFASPELASKAMNSLANERFEGRTLRVIYGKDKPVRFPSLEARREALRGPKFIAGQKLTVTVAGGIDRNIAIAKNLPFDCTNQDVQALFPEATSVSIDLRKDGKSSGTATVIFPTAELCQKATSTTYTVKDRKVVLFFKRVDIAQDPSQKQAPKKEMKPQKEMKPPQKAAKPKVTGVPSTIAAADSIPVADSEIAVGVVKVDAVVTRTEDLSMVVIAVGVVEVTAFEDVDTLTTAVEATVEEDAPDSDFLTMYI</sequence>
<evidence type="ECO:0000313" key="5">
    <source>
        <dbReference type="EMBL" id="VDP92665.1"/>
    </source>
</evidence>